<keyword evidence="2" id="KW-0808">Transferase</keyword>
<dbReference type="Proteomes" id="UP000813824">
    <property type="component" value="Unassembled WGS sequence"/>
</dbReference>
<sequence length="358" mass="41145">MGVYADVKPYDSPGSSAVYAPDEVLWRQRYDYLLERGYQLRPRYDPRWKPSWLNTGKPRILCEDDVMSNDGHILDATRMNDKSRVSIKVISRKSSEHKISRHLSSEALSRNPNNHCVPVHDVFQDCINPEQVLLIMTYLRPFDDPPFAFVDEVMDFVRQSLEGLCFLHDQGVAHRDCFTANIMMDGRPLFPEDHHPVLTSQTPDVSRDATHLKRLQHPVKYYYVDFGLSTHFKDGEPPYVLGTKGADQSAPELSDETPYNAFMLDVYVLGHVYESDLLQVYPELRFLRPLVSAMMQRQPERRPTAEVALRMFHDIRRTSKEYADIGGRRAISPDPSPTKQVVNALSSTFQAWTGIKLT</sequence>
<dbReference type="Gene3D" id="1.10.510.10">
    <property type="entry name" value="Transferase(Phosphotransferase) domain 1"/>
    <property type="match status" value="1"/>
</dbReference>
<dbReference type="InterPro" id="IPR011009">
    <property type="entry name" value="Kinase-like_dom_sf"/>
</dbReference>
<evidence type="ECO:0000259" key="1">
    <source>
        <dbReference type="PROSITE" id="PS50011"/>
    </source>
</evidence>
<evidence type="ECO:0000313" key="3">
    <source>
        <dbReference type="Proteomes" id="UP000813824"/>
    </source>
</evidence>
<dbReference type="PANTHER" id="PTHR44167">
    <property type="entry name" value="OVARIAN-SPECIFIC SERINE/THREONINE-PROTEIN KINASE LOK-RELATED"/>
    <property type="match status" value="1"/>
</dbReference>
<name>A0A8K0UTA1_9AGAR</name>
<proteinExistence type="predicted"/>
<dbReference type="PROSITE" id="PS50011">
    <property type="entry name" value="PROTEIN_KINASE_DOM"/>
    <property type="match status" value="1"/>
</dbReference>
<dbReference type="AlphaFoldDB" id="A0A8K0UTA1"/>
<reference evidence="2" key="1">
    <citation type="journal article" date="2021" name="New Phytol.">
        <title>Evolutionary innovations through gain and loss of genes in the ectomycorrhizal Boletales.</title>
        <authorList>
            <person name="Wu G."/>
            <person name="Miyauchi S."/>
            <person name="Morin E."/>
            <person name="Kuo A."/>
            <person name="Drula E."/>
            <person name="Varga T."/>
            <person name="Kohler A."/>
            <person name="Feng B."/>
            <person name="Cao Y."/>
            <person name="Lipzen A."/>
            <person name="Daum C."/>
            <person name="Hundley H."/>
            <person name="Pangilinan J."/>
            <person name="Johnson J."/>
            <person name="Barry K."/>
            <person name="LaButti K."/>
            <person name="Ng V."/>
            <person name="Ahrendt S."/>
            <person name="Min B."/>
            <person name="Choi I.G."/>
            <person name="Park H."/>
            <person name="Plett J.M."/>
            <person name="Magnuson J."/>
            <person name="Spatafora J.W."/>
            <person name="Nagy L.G."/>
            <person name="Henrissat B."/>
            <person name="Grigoriev I.V."/>
            <person name="Yang Z.L."/>
            <person name="Xu J."/>
            <person name="Martin F.M."/>
        </authorList>
    </citation>
    <scope>NUCLEOTIDE SEQUENCE</scope>
    <source>
        <strain evidence="2">KKN 215</strain>
    </source>
</reference>
<dbReference type="SUPFAM" id="SSF56112">
    <property type="entry name" value="Protein kinase-like (PK-like)"/>
    <property type="match status" value="1"/>
</dbReference>
<keyword evidence="2" id="KW-0418">Kinase</keyword>
<dbReference type="PANTHER" id="PTHR44167:SF24">
    <property type="entry name" value="SERINE_THREONINE-PROTEIN KINASE CHK2"/>
    <property type="match status" value="1"/>
</dbReference>
<dbReference type="GO" id="GO:0004674">
    <property type="term" value="F:protein serine/threonine kinase activity"/>
    <property type="evidence" value="ECO:0007669"/>
    <property type="project" value="TreeGrafter"/>
</dbReference>
<dbReference type="InterPro" id="IPR000719">
    <property type="entry name" value="Prot_kinase_dom"/>
</dbReference>
<evidence type="ECO:0000313" key="2">
    <source>
        <dbReference type="EMBL" id="KAH8103569.1"/>
    </source>
</evidence>
<gene>
    <name evidence="2" type="ORF">BXZ70DRAFT_926327</name>
</gene>
<dbReference type="SMART" id="SM00220">
    <property type="entry name" value="S_TKc"/>
    <property type="match status" value="1"/>
</dbReference>
<dbReference type="Pfam" id="PF00069">
    <property type="entry name" value="Pkinase"/>
    <property type="match status" value="1"/>
</dbReference>
<dbReference type="GO" id="GO:0044773">
    <property type="term" value="P:mitotic DNA damage checkpoint signaling"/>
    <property type="evidence" value="ECO:0007669"/>
    <property type="project" value="TreeGrafter"/>
</dbReference>
<protein>
    <submittedName>
        <fullName evidence="2">Kinase-like domain-containing protein</fullName>
    </submittedName>
</protein>
<dbReference type="GO" id="GO:0005524">
    <property type="term" value="F:ATP binding"/>
    <property type="evidence" value="ECO:0007669"/>
    <property type="project" value="InterPro"/>
</dbReference>
<keyword evidence="3" id="KW-1185">Reference proteome</keyword>
<dbReference type="EMBL" id="JAEVFJ010000007">
    <property type="protein sequence ID" value="KAH8103569.1"/>
    <property type="molecule type" value="Genomic_DNA"/>
</dbReference>
<feature type="domain" description="Protein kinase" evidence="1">
    <location>
        <begin position="59"/>
        <end position="358"/>
    </location>
</feature>
<dbReference type="OrthoDB" id="5987198at2759"/>
<dbReference type="GO" id="GO:0005634">
    <property type="term" value="C:nucleus"/>
    <property type="evidence" value="ECO:0007669"/>
    <property type="project" value="TreeGrafter"/>
</dbReference>
<organism evidence="2 3">
    <name type="scientific">Cristinia sonorae</name>
    <dbReference type="NCBI Taxonomy" id="1940300"/>
    <lineage>
        <taxon>Eukaryota</taxon>
        <taxon>Fungi</taxon>
        <taxon>Dikarya</taxon>
        <taxon>Basidiomycota</taxon>
        <taxon>Agaricomycotina</taxon>
        <taxon>Agaricomycetes</taxon>
        <taxon>Agaricomycetidae</taxon>
        <taxon>Agaricales</taxon>
        <taxon>Pleurotineae</taxon>
        <taxon>Stephanosporaceae</taxon>
        <taxon>Cristinia</taxon>
    </lineage>
</organism>
<accession>A0A8K0UTA1</accession>
<comment type="caution">
    <text evidence="2">The sequence shown here is derived from an EMBL/GenBank/DDBJ whole genome shotgun (WGS) entry which is preliminary data.</text>
</comment>